<organism evidence="2 3">
    <name type="scientific">Candidatus Berkelbacteria bacterium CG10_big_fil_rev_8_21_14_0_10_43_14</name>
    <dbReference type="NCBI Taxonomy" id="1974515"/>
    <lineage>
        <taxon>Bacteria</taxon>
        <taxon>Candidatus Berkelbacteria</taxon>
    </lineage>
</organism>
<dbReference type="PANTHER" id="PTHR43591">
    <property type="entry name" value="METHYLTRANSFERASE"/>
    <property type="match status" value="1"/>
</dbReference>
<dbReference type="InterPro" id="IPR013216">
    <property type="entry name" value="Methyltransf_11"/>
</dbReference>
<dbReference type="Pfam" id="PF08241">
    <property type="entry name" value="Methyltransf_11"/>
    <property type="match status" value="1"/>
</dbReference>
<dbReference type="EMBL" id="PEZX01000011">
    <property type="protein sequence ID" value="PIS07202.1"/>
    <property type="molecule type" value="Genomic_DNA"/>
</dbReference>
<proteinExistence type="predicted"/>
<protein>
    <recommendedName>
        <fullName evidence="1">Methyltransferase type 11 domain-containing protein</fullName>
    </recommendedName>
</protein>
<accession>A0A2M6R9I0</accession>
<dbReference type="Proteomes" id="UP000231162">
    <property type="component" value="Unassembled WGS sequence"/>
</dbReference>
<evidence type="ECO:0000259" key="1">
    <source>
        <dbReference type="Pfam" id="PF08241"/>
    </source>
</evidence>
<dbReference type="InterPro" id="IPR029063">
    <property type="entry name" value="SAM-dependent_MTases_sf"/>
</dbReference>
<dbReference type="CDD" id="cd02440">
    <property type="entry name" value="AdoMet_MTases"/>
    <property type="match status" value="1"/>
</dbReference>
<evidence type="ECO:0000313" key="3">
    <source>
        <dbReference type="Proteomes" id="UP000231162"/>
    </source>
</evidence>
<dbReference type="Gene3D" id="3.40.50.150">
    <property type="entry name" value="Vaccinia Virus protein VP39"/>
    <property type="match status" value="1"/>
</dbReference>
<reference evidence="3" key="1">
    <citation type="submission" date="2017-09" db="EMBL/GenBank/DDBJ databases">
        <title>Depth-based differentiation of microbial function through sediment-hosted aquifers and enrichment of novel symbionts in the deep terrestrial subsurface.</title>
        <authorList>
            <person name="Probst A.J."/>
            <person name="Ladd B."/>
            <person name="Jarett J.K."/>
            <person name="Geller-Mcgrath D.E."/>
            <person name="Sieber C.M.K."/>
            <person name="Emerson J.B."/>
            <person name="Anantharaman K."/>
            <person name="Thomas B.C."/>
            <person name="Malmstrom R."/>
            <person name="Stieglmeier M."/>
            <person name="Klingl A."/>
            <person name="Woyke T."/>
            <person name="Ryan C.M."/>
            <person name="Banfield J.F."/>
        </authorList>
    </citation>
    <scope>NUCLEOTIDE SEQUENCE [LARGE SCALE GENOMIC DNA]</scope>
</reference>
<dbReference type="AlphaFoldDB" id="A0A2M6R9I0"/>
<gene>
    <name evidence="2" type="ORF">COT79_00580</name>
</gene>
<name>A0A2M6R9I0_9BACT</name>
<sequence>MDRQNFYKEKYRQLKPDWQDCLSMYINLIDNIVDRNSKILDVGCGHGNFMKSVYQKTEFTYGIDPDKRALDRNQIIKNKVCGDAYSLPFPDDFFDLVVSAFVIEHLENPTKAFKEFYRVLKPNGKVVFLTPNTWNYNVWIIRLIPEKFHDFFTRKLYARQEHDTFSKFYRINTIKKINEVLKPLGFKKVSLILNGDPSYISFNKFLFKIACFFEDVLDKWFKFAKVHLIGIYEK</sequence>
<dbReference type="SUPFAM" id="SSF53335">
    <property type="entry name" value="S-adenosyl-L-methionine-dependent methyltransferases"/>
    <property type="match status" value="1"/>
</dbReference>
<comment type="caution">
    <text evidence="2">The sequence shown here is derived from an EMBL/GenBank/DDBJ whole genome shotgun (WGS) entry which is preliminary data.</text>
</comment>
<feature type="domain" description="Methyltransferase type 11" evidence="1">
    <location>
        <begin position="40"/>
        <end position="128"/>
    </location>
</feature>
<evidence type="ECO:0000313" key="2">
    <source>
        <dbReference type="EMBL" id="PIS07202.1"/>
    </source>
</evidence>
<dbReference type="GO" id="GO:0008757">
    <property type="term" value="F:S-adenosylmethionine-dependent methyltransferase activity"/>
    <property type="evidence" value="ECO:0007669"/>
    <property type="project" value="InterPro"/>
</dbReference>